<dbReference type="SUPFAM" id="SSF55469">
    <property type="entry name" value="FMN-dependent nitroreductase-like"/>
    <property type="match status" value="2"/>
</dbReference>
<dbReference type="RefSeq" id="WP_030151447.1">
    <property type="nucleotide sequence ID" value="NZ_JOFV01000007.1"/>
</dbReference>
<dbReference type="InterPro" id="IPR000415">
    <property type="entry name" value="Nitroreductase-like"/>
</dbReference>
<dbReference type="NCBIfam" id="NF047509">
    <property type="entry name" value="Rv3131_FMN_oxido"/>
    <property type="match status" value="1"/>
</dbReference>
<sequence>MDVIDARLERIITAATHAPSVHNTQPWRVRLTGNRMLVHADPSRQLRHSDPAGREMLISCGAFLFNVRTAARRESLTAQTTIWPNPDDELLVASIEFAPALGPDMDELELSVAIDRRATSRTPFDDQPLDSDVLQEIQAAARNEGADVRLIHPSDPTRSQVLALVRRAELLAGEDAVARGEEAAWTATTPARHDGIPQDLLGPSSTDEEAPVRRFLSSDGAAEFEHRSTLAVLSTPSDSRQDWIAAGEALEHLLLVATTYFVHASFATTVLENPTTRHDLRRVLSLGGWPQMLMRLGYSATHPHTPRRTLEEIVTPGEPGTLED</sequence>
<dbReference type="EMBL" id="SDJR01000008">
    <property type="protein sequence ID" value="RXR24753.1"/>
    <property type="molecule type" value="Genomic_DNA"/>
</dbReference>
<proteinExistence type="predicted"/>
<dbReference type="InterPro" id="IPR050627">
    <property type="entry name" value="Nitroreductase/BluB"/>
</dbReference>
<name>A0A4Q1KXI4_9CELL</name>
<organism evidence="2 3">
    <name type="scientific">Oerskovia turbata</name>
    <dbReference type="NCBI Taxonomy" id="1713"/>
    <lineage>
        <taxon>Bacteria</taxon>
        <taxon>Bacillati</taxon>
        <taxon>Actinomycetota</taxon>
        <taxon>Actinomycetes</taxon>
        <taxon>Micrococcales</taxon>
        <taxon>Cellulomonadaceae</taxon>
        <taxon>Oerskovia</taxon>
    </lineage>
</organism>
<reference evidence="3 4" key="1">
    <citation type="submission" date="2019-01" db="EMBL/GenBank/DDBJ databases">
        <title>Oerskovia turbata Genome sequencing and assembly.</title>
        <authorList>
            <person name="Dou T."/>
        </authorList>
    </citation>
    <scope>NUCLEOTIDE SEQUENCE [LARGE SCALE GENOMIC DNA]</scope>
    <source>
        <strain evidence="2 3">JCM12123</strain>
        <strain evidence="1 4">JCM3160</strain>
    </source>
</reference>
<dbReference type="EMBL" id="SDJQ01000009">
    <property type="protein sequence ID" value="RXR35043.1"/>
    <property type="molecule type" value="Genomic_DNA"/>
</dbReference>
<dbReference type="Gene3D" id="3.40.109.10">
    <property type="entry name" value="NADH Oxidase"/>
    <property type="match status" value="2"/>
</dbReference>
<accession>A0A4Q1KXI4</accession>
<evidence type="ECO:0000313" key="1">
    <source>
        <dbReference type="EMBL" id="RXR24753.1"/>
    </source>
</evidence>
<dbReference type="PANTHER" id="PTHR23026">
    <property type="entry name" value="NADPH NITROREDUCTASE"/>
    <property type="match status" value="1"/>
</dbReference>
<keyword evidence="4" id="KW-1185">Reference proteome</keyword>
<dbReference type="GO" id="GO:0016491">
    <property type="term" value="F:oxidoreductase activity"/>
    <property type="evidence" value="ECO:0007669"/>
    <property type="project" value="InterPro"/>
</dbReference>
<dbReference type="Proteomes" id="UP000289805">
    <property type="component" value="Unassembled WGS sequence"/>
</dbReference>
<dbReference type="PANTHER" id="PTHR23026:SF123">
    <property type="entry name" value="NAD(P)H NITROREDUCTASE RV3131-RELATED"/>
    <property type="match status" value="1"/>
</dbReference>
<evidence type="ECO:0000313" key="3">
    <source>
        <dbReference type="Proteomes" id="UP000289805"/>
    </source>
</evidence>
<dbReference type="OrthoDB" id="8156917at2"/>
<protein>
    <submittedName>
        <fullName evidence="2">Uncharacterized protein</fullName>
    </submittedName>
</protein>
<gene>
    <name evidence="1" type="ORF">EQW73_12985</name>
    <name evidence="2" type="ORF">EQW78_07595</name>
</gene>
<dbReference type="STRING" id="1713.GCA_000718325_01926"/>
<dbReference type="AlphaFoldDB" id="A0A4Q1KXI4"/>
<evidence type="ECO:0000313" key="2">
    <source>
        <dbReference type="EMBL" id="RXR35043.1"/>
    </source>
</evidence>
<evidence type="ECO:0000313" key="4">
    <source>
        <dbReference type="Proteomes" id="UP000290517"/>
    </source>
</evidence>
<comment type="caution">
    <text evidence="2">The sequence shown here is derived from an EMBL/GenBank/DDBJ whole genome shotgun (WGS) entry which is preliminary data.</text>
</comment>
<dbReference type="Proteomes" id="UP000290517">
    <property type="component" value="Unassembled WGS sequence"/>
</dbReference>